<name>A0ABV3QQQ7_9GAMM</name>
<dbReference type="PANTHER" id="PTHR45527:SF1">
    <property type="entry name" value="FATTY ACID SYNTHASE"/>
    <property type="match status" value="1"/>
</dbReference>
<sequence>MNTPLDAHAGLAAVDYDPFASPVLERVVPSTEAQREIWLAAKLGEEASLAYNEAVALQLRGALDRAALLHALQALVDRHDALRAGFGPDGETFCVAGSLALDVRQADLAALDATARAAALEDRRAQAVLLPFELETGPLFRAELLRLGEGEHVLLLSAHHLVCDGWSWWVILRELGALYGLHSGAGHADLPPAPSFADYALRCAGQAGRRAGAADEAWWVAHHAHRPPALDLPGDRPRPPRRGFASGREDHVLGADLVGALRHLGARHGASLFATLLGSFAGLLGRLAGQDEVVLGIPAAAQANEGLGDLVGHGVNLLPLRCTADPALPFARLLAAASNELLDALEHQRCTFGSLLQQLDIARDPARLPLVSVLFNIDQALEQEGEAFPGLQLGFASVPRRYENFELFVNAVQEHGGLRLECQYNAGLFDAATVRRWLRGYETLLRAAVAQPDSPLGVLPLVDAAARRELAELQPPARHWGDLAPTMHGAFEHQAAATPERIALRLGSATLSYRALDERANRIAHGLIAHGVGPGALVGIALERGPDMLA</sequence>
<dbReference type="InterPro" id="IPR023213">
    <property type="entry name" value="CAT-like_dom_sf"/>
</dbReference>
<dbReference type="Gene3D" id="3.40.50.12780">
    <property type="entry name" value="N-terminal domain of ligase-like"/>
    <property type="match status" value="1"/>
</dbReference>
<dbReference type="EMBL" id="JBFOHL010000008">
    <property type="protein sequence ID" value="MEW9624686.1"/>
    <property type="molecule type" value="Genomic_DNA"/>
</dbReference>
<dbReference type="SUPFAM" id="SSF52777">
    <property type="entry name" value="CoA-dependent acyltransferases"/>
    <property type="match status" value="2"/>
</dbReference>
<dbReference type="SUPFAM" id="SSF56801">
    <property type="entry name" value="Acetyl-CoA synthetase-like"/>
    <property type="match status" value="1"/>
</dbReference>
<evidence type="ECO:0000259" key="2">
    <source>
        <dbReference type="Pfam" id="PF00668"/>
    </source>
</evidence>
<dbReference type="Gene3D" id="3.30.559.10">
    <property type="entry name" value="Chloramphenicol acetyltransferase-like domain"/>
    <property type="match status" value="1"/>
</dbReference>
<dbReference type="Proteomes" id="UP001556170">
    <property type="component" value="Unassembled WGS sequence"/>
</dbReference>
<feature type="domain" description="Condensation" evidence="2">
    <location>
        <begin position="25"/>
        <end position="470"/>
    </location>
</feature>
<reference evidence="3 4" key="1">
    <citation type="submission" date="2024-06" db="EMBL/GenBank/DDBJ databases">
        <authorList>
            <person name="Woo H."/>
        </authorList>
    </citation>
    <scope>NUCLEOTIDE SEQUENCE [LARGE SCALE GENOMIC DNA]</scope>
    <source>
        <strain evidence="3 4">S2-g</strain>
    </source>
</reference>
<feature type="non-terminal residue" evidence="3">
    <location>
        <position position="550"/>
    </location>
</feature>
<gene>
    <name evidence="3" type="ORF">ABQJ56_10635</name>
</gene>
<protein>
    <submittedName>
        <fullName evidence="3">Condensation domain-containing protein</fullName>
    </submittedName>
</protein>
<dbReference type="CDD" id="cd19531">
    <property type="entry name" value="LCL_NRPS-like"/>
    <property type="match status" value="1"/>
</dbReference>
<proteinExistence type="predicted"/>
<dbReference type="PANTHER" id="PTHR45527">
    <property type="entry name" value="NONRIBOSOMAL PEPTIDE SYNTHETASE"/>
    <property type="match status" value="1"/>
</dbReference>
<feature type="domain" description="AMP-dependent synthetase/ligase" evidence="1">
    <location>
        <begin position="491"/>
        <end position="549"/>
    </location>
</feature>
<dbReference type="InterPro" id="IPR042099">
    <property type="entry name" value="ANL_N_sf"/>
</dbReference>
<keyword evidence="4" id="KW-1185">Reference proteome</keyword>
<dbReference type="Pfam" id="PF00501">
    <property type="entry name" value="AMP-binding"/>
    <property type="match status" value="1"/>
</dbReference>
<dbReference type="InterPro" id="IPR000873">
    <property type="entry name" value="AMP-dep_synth/lig_dom"/>
</dbReference>
<dbReference type="InterPro" id="IPR001242">
    <property type="entry name" value="Condensation_dom"/>
</dbReference>
<dbReference type="RefSeq" id="WP_367844990.1">
    <property type="nucleotide sequence ID" value="NZ_JBFOHL010000008.1"/>
</dbReference>
<evidence type="ECO:0000259" key="1">
    <source>
        <dbReference type="Pfam" id="PF00501"/>
    </source>
</evidence>
<evidence type="ECO:0000313" key="3">
    <source>
        <dbReference type="EMBL" id="MEW9624686.1"/>
    </source>
</evidence>
<accession>A0ABV3QQQ7</accession>
<dbReference type="Pfam" id="PF00668">
    <property type="entry name" value="Condensation"/>
    <property type="match status" value="1"/>
</dbReference>
<evidence type="ECO:0000313" key="4">
    <source>
        <dbReference type="Proteomes" id="UP001556170"/>
    </source>
</evidence>
<comment type="caution">
    <text evidence="3">The sequence shown here is derived from an EMBL/GenBank/DDBJ whole genome shotgun (WGS) entry which is preliminary data.</text>
</comment>
<organism evidence="3 4">
    <name type="scientific">Rhodanobacter geophilus</name>
    <dbReference type="NCBI Taxonomy" id="3162488"/>
    <lineage>
        <taxon>Bacteria</taxon>
        <taxon>Pseudomonadati</taxon>
        <taxon>Pseudomonadota</taxon>
        <taxon>Gammaproteobacteria</taxon>
        <taxon>Lysobacterales</taxon>
        <taxon>Rhodanobacteraceae</taxon>
        <taxon>Rhodanobacter</taxon>
    </lineage>
</organism>
<dbReference type="Gene3D" id="3.30.559.30">
    <property type="entry name" value="Nonribosomal peptide synthetase, condensation domain"/>
    <property type="match status" value="1"/>
</dbReference>